<dbReference type="Pfam" id="PF03255">
    <property type="entry name" value="ACCA"/>
    <property type="match status" value="1"/>
</dbReference>
<dbReference type="eggNOG" id="COG0825">
    <property type="taxonomic scope" value="Bacteria"/>
</dbReference>
<accession>A0A0R2KI69</accession>
<evidence type="ECO:0000313" key="12">
    <source>
        <dbReference type="EMBL" id="KRN89038.1"/>
    </source>
</evidence>
<evidence type="ECO:0000313" key="13">
    <source>
        <dbReference type="Proteomes" id="UP000051500"/>
    </source>
</evidence>
<evidence type="ECO:0000256" key="5">
    <source>
        <dbReference type="ARBA" id="ARBA00022741"/>
    </source>
</evidence>
<feature type="domain" description="CoA carboxyltransferase C-terminal" evidence="11">
    <location>
        <begin position="1"/>
        <end position="240"/>
    </location>
</feature>
<keyword evidence="9" id="KW-0275">Fatty acid biosynthesis</keyword>
<dbReference type="OrthoDB" id="9808023at2"/>
<evidence type="ECO:0000256" key="6">
    <source>
        <dbReference type="ARBA" id="ARBA00022832"/>
    </source>
</evidence>
<keyword evidence="13" id="KW-1185">Reference proteome</keyword>
<dbReference type="GO" id="GO:0006633">
    <property type="term" value="P:fatty acid biosynthetic process"/>
    <property type="evidence" value="ECO:0007669"/>
    <property type="project" value="UniProtKB-KW"/>
</dbReference>
<dbReference type="PRINTS" id="PR01069">
    <property type="entry name" value="ACCCTRFRASEA"/>
</dbReference>
<evidence type="ECO:0000259" key="11">
    <source>
        <dbReference type="PROSITE" id="PS50989"/>
    </source>
</evidence>
<dbReference type="PROSITE" id="PS50989">
    <property type="entry name" value="COA_CT_CTER"/>
    <property type="match status" value="1"/>
</dbReference>
<reference evidence="12 13" key="1">
    <citation type="journal article" date="2015" name="Genome Announc.">
        <title>Expanding the biotechnology potential of lactobacilli through comparative genomics of 213 strains and associated genera.</title>
        <authorList>
            <person name="Sun Z."/>
            <person name="Harris H.M."/>
            <person name="McCann A."/>
            <person name="Guo C."/>
            <person name="Argimon S."/>
            <person name="Zhang W."/>
            <person name="Yang X."/>
            <person name="Jeffery I.B."/>
            <person name="Cooney J.C."/>
            <person name="Kagawa T.F."/>
            <person name="Liu W."/>
            <person name="Song Y."/>
            <person name="Salvetti E."/>
            <person name="Wrobel A."/>
            <person name="Rasinkangas P."/>
            <person name="Parkhill J."/>
            <person name="Rea M.C."/>
            <person name="O'Sullivan O."/>
            <person name="Ritari J."/>
            <person name="Douillard F.P."/>
            <person name="Paul Ross R."/>
            <person name="Yang R."/>
            <person name="Briner A.E."/>
            <person name="Felis G.E."/>
            <person name="de Vos W.M."/>
            <person name="Barrangou R."/>
            <person name="Klaenhammer T.R."/>
            <person name="Caufield P.W."/>
            <person name="Cui Y."/>
            <person name="Zhang H."/>
            <person name="O'Toole P.W."/>
        </authorList>
    </citation>
    <scope>NUCLEOTIDE SEQUENCE [LARGE SCALE GENOMIC DNA]</scope>
    <source>
        <strain evidence="12 13">DSM 22408</strain>
    </source>
</reference>
<dbReference type="PANTHER" id="PTHR42853:SF3">
    <property type="entry name" value="ACETYL-COENZYME A CARBOXYLASE CARBOXYL TRANSFERASE SUBUNIT ALPHA, CHLOROPLASTIC"/>
    <property type="match status" value="1"/>
</dbReference>
<evidence type="ECO:0000256" key="3">
    <source>
        <dbReference type="ARBA" id="ARBA00022516"/>
    </source>
</evidence>
<dbReference type="GO" id="GO:2001295">
    <property type="term" value="P:malonyl-CoA biosynthetic process"/>
    <property type="evidence" value="ECO:0007669"/>
    <property type="project" value="UniProtKB-UniPathway"/>
</dbReference>
<keyword evidence="3" id="KW-0444">Lipid biosynthesis</keyword>
<dbReference type="Gene3D" id="3.90.226.10">
    <property type="entry name" value="2-enoyl-CoA Hydratase, Chain A, domain 1"/>
    <property type="match status" value="1"/>
</dbReference>
<dbReference type="SUPFAM" id="SSF52096">
    <property type="entry name" value="ClpP/crotonase"/>
    <property type="match status" value="1"/>
</dbReference>
<dbReference type="InterPro" id="IPR001095">
    <property type="entry name" value="Acetyl_CoA_COase_a_su"/>
</dbReference>
<keyword evidence="8" id="KW-0443">Lipid metabolism</keyword>
<evidence type="ECO:0000256" key="10">
    <source>
        <dbReference type="ARBA" id="ARBA00049152"/>
    </source>
</evidence>
<comment type="pathway">
    <text evidence="1">Lipid metabolism; malonyl-CoA biosynthesis; malonyl-CoA from acetyl-CoA: step 1/1.</text>
</comment>
<dbReference type="AlphaFoldDB" id="A0A0R2KI69"/>
<comment type="caution">
    <text evidence="12">The sequence shown here is derived from an EMBL/GenBank/DDBJ whole genome shotgun (WGS) entry which is preliminary data.</text>
</comment>
<name>A0A0R2KI69_9LACO</name>
<comment type="catalytic activity">
    <reaction evidence="10">
        <text>N(6)-carboxybiotinyl-L-lysyl-[protein] + acetyl-CoA = N(6)-biotinyl-L-lysyl-[protein] + malonyl-CoA</text>
        <dbReference type="Rhea" id="RHEA:54728"/>
        <dbReference type="Rhea" id="RHEA-COMP:10505"/>
        <dbReference type="Rhea" id="RHEA-COMP:10506"/>
        <dbReference type="ChEBI" id="CHEBI:57288"/>
        <dbReference type="ChEBI" id="CHEBI:57384"/>
        <dbReference type="ChEBI" id="CHEBI:83144"/>
        <dbReference type="ChEBI" id="CHEBI:83145"/>
        <dbReference type="EC" id="2.1.3.15"/>
    </reaction>
</comment>
<protein>
    <recommendedName>
        <fullName evidence="2">acetyl-CoA carboxytransferase</fullName>
        <ecNumber evidence="2">2.1.3.15</ecNumber>
    </recommendedName>
</protein>
<keyword evidence="4 12" id="KW-0808">Transferase</keyword>
<evidence type="ECO:0000256" key="2">
    <source>
        <dbReference type="ARBA" id="ARBA00011883"/>
    </source>
</evidence>
<dbReference type="GO" id="GO:0016743">
    <property type="term" value="F:carboxyl- or carbamoyltransferase activity"/>
    <property type="evidence" value="ECO:0007669"/>
    <property type="project" value="InterPro"/>
</dbReference>
<keyword evidence="7" id="KW-0067">ATP-binding</keyword>
<evidence type="ECO:0000256" key="7">
    <source>
        <dbReference type="ARBA" id="ARBA00022840"/>
    </source>
</evidence>
<dbReference type="NCBIfam" id="NF041504">
    <property type="entry name" value="AccA_sub"/>
    <property type="match status" value="1"/>
</dbReference>
<evidence type="ECO:0000256" key="4">
    <source>
        <dbReference type="ARBA" id="ARBA00022679"/>
    </source>
</evidence>
<dbReference type="GO" id="GO:0009317">
    <property type="term" value="C:acetyl-CoA carboxylase complex"/>
    <property type="evidence" value="ECO:0007669"/>
    <property type="project" value="InterPro"/>
</dbReference>
<evidence type="ECO:0000256" key="8">
    <source>
        <dbReference type="ARBA" id="ARBA00023098"/>
    </source>
</evidence>
<dbReference type="GO" id="GO:0003989">
    <property type="term" value="F:acetyl-CoA carboxylase activity"/>
    <property type="evidence" value="ECO:0007669"/>
    <property type="project" value="InterPro"/>
</dbReference>
<dbReference type="PATRIC" id="fig|1122146.4.peg.1046"/>
<proteinExistence type="predicted"/>
<dbReference type="EC" id="2.1.3.15" evidence="2"/>
<evidence type="ECO:0000256" key="1">
    <source>
        <dbReference type="ARBA" id="ARBA00004956"/>
    </source>
</evidence>
<dbReference type="UniPathway" id="UPA00655">
    <property type="reaction ID" value="UER00711"/>
</dbReference>
<dbReference type="InterPro" id="IPR011763">
    <property type="entry name" value="COA_CT_C"/>
</dbReference>
<keyword evidence="6" id="KW-0276">Fatty acid metabolism</keyword>
<dbReference type="GO" id="GO:0005524">
    <property type="term" value="F:ATP binding"/>
    <property type="evidence" value="ECO:0007669"/>
    <property type="project" value="UniProtKB-KW"/>
</dbReference>
<gene>
    <name evidence="12" type="ORF">IV53_GL001011</name>
</gene>
<dbReference type="STRING" id="1122146.IV53_GL001011"/>
<dbReference type="PANTHER" id="PTHR42853">
    <property type="entry name" value="ACETYL-COENZYME A CARBOXYLASE CARBOXYL TRANSFERASE SUBUNIT ALPHA"/>
    <property type="match status" value="1"/>
</dbReference>
<sequence length="260" mass="28625">MIEIENKTAFEIVKAARSQEKVTAHELITGLFTDFFEIHGDRRYADDLAIIGGLATFEGQPVTVIATDKGTTPSEKQARHFGCPTPAGYHKALRLMQQAEKFQRPVIIFINTPGAYPGQEAEEKGQGLALATELLELSTLAVPIITIIYGEGGSGGALALACGDRVWMLENSIYSVLSPEGFATILWKDVKKVAQASEAMKLTPVELYKQGVIDGIIPENEHRESLYQAISATLSQEINNLKEMNKSELIAKRKARFRKF</sequence>
<organism evidence="12 13">
    <name type="scientific">Ligilactobacillus ceti DSM 22408</name>
    <dbReference type="NCBI Taxonomy" id="1122146"/>
    <lineage>
        <taxon>Bacteria</taxon>
        <taxon>Bacillati</taxon>
        <taxon>Bacillota</taxon>
        <taxon>Bacilli</taxon>
        <taxon>Lactobacillales</taxon>
        <taxon>Lactobacillaceae</taxon>
        <taxon>Ligilactobacillus</taxon>
    </lineage>
</organism>
<keyword evidence="5" id="KW-0547">Nucleotide-binding</keyword>
<dbReference type="Proteomes" id="UP000051500">
    <property type="component" value="Unassembled WGS sequence"/>
</dbReference>
<dbReference type="EMBL" id="JQBZ01000025">
    <property type="protein sequence ID" value="KRN89038.1"/>
    <property type="molecule type" value="Genomic_DNA"/>
</dbReference>
<dbReference type="InterPro" id="IPR029045">
    <property type="entry name" value="ClpP/crotonase-like_dom_sf"/>
</dbReference>
<evidence type="ECO:0000256" key="9">
    <source>
        <dbReference type="ARBA" id="ARBA00023160"/>
    </source>
</evidence>